<gene>
    <name evidence="19" type="ORF">GSI_07903</name>
</gene>
<keyword evidence="12" id="KW-0624">Polysaccharide degradation</keyword>
<dbReference type="CDD" id="cd21175">
    <property type="entry name" value="LPMO_AA9"/>
    <property type="match status" value="1"/>
</dbReference>
<evidence type="ECO:0000256" key="8">
    <source>
        <dbReference type="ARBA" id="ARBA00023008"/>
    </source>
</evidence>
<evidence type="ECO:0000256" key="6">
    <source>
        <dbReference type="ARBA" id="ARBA00023001"/>
    </source>
</evidence>
<dbReference type="PANTHER" id="PTHR33353">
    <property type="entry name" value="PUTATIVE (AFU_ORTHOLOGUE AFUA_1G12560)-RELATED"/>
    <property type="match status" value="1"/>
</dbReference>
<comment type="caution">
    <text evidence="19">The sequence shown here is derived from an EMBL/GenBank/DDBJ whole genome shotgun (WGS) entry which is preliminary data.</text>
</comment>
<feature type="chain" id="PRO_5013782271" description="lytic cellulose monooxygenase (C4-dehydrogenating)" evidence="17">
    <location>
        <begin position="20"/>
        <end position="332"/>
    </location>
</feature>
<evidence type="ECO:0000256" key="9">
    <source>
        <dbReference type="ARBA" id="ARBA00023033"/>
    </source>
</evidence>
<comment type="subcellular location">
    <subcellularLocation>
        <location evidence="2">Secreted</location>
    </subcellularLocation>
</comment>
<evidence type="ECO:0000256" key="16">
    <source>
        <dbReference type="SAM" id="MobiDB-lite"/>
    </source>
</evidence>
<evidence type="ECO:0000256" key="7">
    <source>
        <dbReference type="ARBA" id="ARBA00023002"/>
    </source>
</evidence>
<feature type="compositionally biased region" description="Low complexity" evidence="16">
    <location>
        <begin position="276"/>
        <end position="296"/>
    </location>
</feature>
<reference evidence="19 20" key="1">
    <citation type="journal article" date="2015" name="Sci. Rep.">
        <title>Chromosome-level genome map provides insights into diverse defense mechanisms in the medicinal fungus Ganoderma sinense.</title>
        <authorList>
            <person name="Zhu Y."/>
            <person name="Xu J."/>
            <person name="Sun C."/>
            <person name="Zhou S."/>
            <person name="Xu H."/>
            <person name="Nelson D.R."/>
            <person name="Qian J."/>
            <person name="Song J."/>
            <person name="Luo H."/>
            <person name="Xiang L."/>
            <person name="Li Y."/>
            <person name="Xu Z."/>
            <person name="Ji A."/>
            <person name="Wang L."/>
            <person name="Lu S."/>
            <person name="Hayward A."/>
            <person name="Sun W."/>
            <person name="Li X."/>
            <person name="Schwartz D.C."/>
            <person name="Wang Y."/>
            <person name="Chen S."/>
        </authorList>
    </citation>
    <scope>NUCLEOTIDE SEQUENCE [LARGE SCALE GENOMIC DNA]</scope>
    <source>
        <strain evidence="19 20">ZZ0214-1</strain>
    </source>
</reference>
<feature type="compositionally biased region" description="Low complexity" evidence="16">
    <location>
        <begin position="248"/>
        <end position="258"/>
    </location>
</feature>
<dbReference type="GO" id="GO:0030245">
    <property type="term" value="P:cellulose catabolic process"/>
    <property type="evidence" value="ECO:0007669"/>
    <property type="project" value="UniProtKB-KW"/>
</dbReference>
<dbReference type="OrthoDB" id="4849160at2759"/>
<keyword evidence="6" id="KW-0136">Cellulose degradation</keyword>
<dbReference type="InterPro" id="IPR005103">
    <property type="entry name" value="AA9_LPMO"/>
</dbReference>
<evidence type="ECO:0000259" key="18">
    <source>
        <dbReference type="Pfam" id="PF03443"/>
    </source>
</evidence>
<dbReference type="AlphaFoldDB" id="A0A2G8S879"/>
<evidence type="ECO:0000256" key="14">
    <source>
        <dbReference type="ARBA" id="ARBA00045077"/>
    </source>
</evidence>
<keyword evidence="8" id="KW-0186">Copper</keyword>
<keyword evidence="9" id="KW-0503">Monooxygenase</keyword>
<dbReference type="GO" id="GO:0005576">
    <property type="term" value="C:extracellular region"/>
    <property type="evidence" value="ECO:0007669"/>
    <property type="project" value="UniProtKB-SubCell"/>
</dbReference>
<keyword evidence="7" id="KW-0560">Oxidoreductase</keyword>
<comment type="cofactor">
    <cofactor evidence="1">
        <name>Cu(2+)</name>
        <dbReference type="ChEBI" id="CHEBI:29036"/>
    </cofactor>
</comment>
<dbReference type="GO" id="GO:0046872">
    <property type="term" value="F:metal ion binding"/>
    <property type="evidence" value="ECO:0007669"/>
    <property type="project" value="UniProtKB-KW"/>
</dbReference>
<sequence>MKHFALVAALSAALPYVSAHGFVSQVVIDGQTYEGNVPNEYKGPSPIRLISDISPVKGASNKDLFCGLNAALAEMIVPANPGSNVTFQWSGGAGQKWPHNTGPLMTYMASCGSTSCDKFDSLDAEWFKIDEAGKKDADTWIQQDIVNGDSYSLTLPSDLSPGGYLIRHEIIALHLAVTLGGAEFYPSCTQIQVGGNGNGQPNQTVHFPGAYSDNDPGIFDPTVFDSGSTYVFPGPAISNLASTQEEVTPPVSSVPFPSGTAVQTGKASGASSTKVSAPSASASGSTSNNASTGSKSQCKLKKRAAGNSSEDLVVVRPRHFSRVMARLLRHSS</sequence>
<evidence type="ECO:0000256" key="15">
    <source>
        <dbReference type="ARBA" id="ARBA00047174"/>
    </source>
</evidence>
<evidence type="ECO:0000256" key="11">
    <source>
        <dbReference type="ARBA" id="ARBA00023277"/>
    </source>
</evidence>
<evidence type="ECO:0000256" key="10">
    <source>
        <dbReference type="ARBA" id="ARBA00023157"/>
    </source>
</evidence>
<evidence type="ECO:0000256" key="3">
    <source>
        <dbReference type="ARBA" id="ARBA00022525"/>
    </source>
</evidence>
<keyword evidence="5 17" id="KW-0732">Signal</keyword>
<keyword evidence="10" id="KW-1015">Disulfide bond</keyword>
<dbReference type="STRING" id="1077348.A0A2G8S879"/>
<comment type="catalytic activity">
    <reaction evidence="14">
        <text>[(1-&gt;4)-beta-D-glucosyl]n+m + reduced acceptor + O2 = 4-dehydro-beta-D-glucosyl-[(1-&gt;4)-beta-D-glucosyl]n-1 + [(1-&gt;4)-beta-D-glucosyl]m + acceptor + H2O.</text>
        <dbReference type="EC" id="1.14.99.56"/>
    </reaction>
</comment>
<evidence type="ECO:0000256" key="13">
    <source>
        <dbReference type="ARBA" id="ARBA00044502"/>
    </source>
</evidence>
<keyword evidence="11" id="KW-0119">Carbohydrate metabolism</keyword>
<evidence type="ECO:0000313" key="20">
    <source>
        <dbReference type="Proteomes" id="UP000230002"/>
    </source>
</evidence>
<dbReference type="EMBL" id="AYKW01000017">
    <property type="protein sequence ID" value="PIL29992.1"/>
    <property type="molecule type" value="Genomic_DNA"/>
</dbReference>
<feature type="region of interest" description="Disordered" evidence="16">
    <location>
        <begin position="248"/>
        <end position="309"/>
    </location>
</feature>
<evidence type="ECO:0000256" key="4">
    <source>
        <dbReference type="ARBA" id="ARBA00022723"/>
    </source>
</evidence>
<organism evidence="19 20">
    <name type="scientific">Ganoderma sinense ZZ0214-1</name>
    <dbReference type="NCBI Taxonomy" id="1077348"/>
    <lineage>
        <taxon>Eukaryota</taxon>
        <taxon>Fungi</taxon>
        <taxon>Dikarya</taxon>
        <taxon>Basidiomycota</taxon>
        <taxon>Agaricomycotina</taxon>
        <taxon>Agaricomycetes</taxon>
        <taxon>Polyporales</taxon>
        <taxon>Polyporaceae</taxon>
        <taxon>Ganoderma</taxon>
    </lineage>
</organism>
<keyword evidence="20" id="KW-1185">Reference proteome</keyword>
<proteinExistence type="inferred from homology"/>
<protein>
    <recommendedName>
        <fullName evidence="15">lytic cellulose monooxygenase (C4-dehydrogenating)</fullName>
        <ecNumber evidence="15">1.14.99.56</ecNumber>
    </recommendedName>
</protein>
<feature type="domain" description="Auxiliary Activity family 9 catalytic" evidence="18">
    <location>
        <begin position="20"/>
        <end position="220"/>
    </location>
</feature>
<dbReference type="Gene3D" id="2.70.50.70">
    <property type="match status" value="1"/>
</dbReference>
<dbReference type="PANTHER" id="PTHR33353:SF10">
    <property type="entry name" value="ENDO-BETA-1,4-GLUCANASE D"/>
    <property type="match status" value="1"/>
</dbReference>
<evidence type="ECO:0000256" key="2">
    <source>
        <dbReference type="ARBA" id="ARBA00004613"/>
    </source>
</evidence>
<comment type="similarity">
    <text evidence="13">Belongs to the polysaccharide monooxygenase AA9 family.</text>
</comment>
<dbReference type="GO" id="GO:0004497">
    <property type="term" value="F:monooxygenase activity"/>
    <property type="evidence" value="ECO:0007669"/>
    <property type="project" value="UniProtKB-KW"/>
</dbReference>
<evidence type="ECO:0000256" key="1">
    <source>
        <dbReference type="ARBA" id="ARBA00001973"/>
    </source>
</evidence>
<dbReference type="InterPro" id="IPR049892">
    <property type="entry name" value="AA9"/>
</dbReference>
<evidence type="ECO:0000256" key="17">
    <source>
        <dbReference type="SAM" id="SignalP"/>
    </source>
</evidence>
<evidence type="ECO:0000256" key="5">
    <source>
        <dbReference type="ARBA" id="ARBA00022729"/>
    </source>
</evidence>
<name>A0A2G8S879_9APHY</name>
<evidence type="ECO:0000313" key="19">
    <source>
        <dbReference type="EMBL" id="PIL29992.1"/>
    </source>
</evidence>
<keyword evidence="4" id="KW-0479">Metal-binding</keyword>
<feature type="compositionally biased region" description="Polar residues" evidence="16">
    <location>
        <begin position="260"/>
        <end position="275"/>
    </location>
</feature>
<dbReference type="EC" id="1.14.99.56" evidence="15"/>
<dbReference type="Proteomes" id="UP000230002">
    <property type="component" value="Unassembled WGS sequence"/>
</dbReference>
<feature type="signal peptide" evidence="17">
    <location>
        <begin position="1"/>
        <end position="19"/>
    </location>
</feature>
<dbReference type="Pfam" id="PF03443">
    <property type="entry name" value="AA9"/>
    <property type="match status" value="1"/>
</dbReference>
<keyword evidence="3" id="KW-0964">Secreted</keyword>
<evidence type="ECO:0000256" key="12">
    <source>
        <dbReference type="ARBA" id="ARBA00023326"/>
    </source>
</evidence>
<accession>A0A2G8S879</accession>